<keyword evidence="3 9" id="KW-0479">Metal-binding</keyword>
<dbReference type="KEGG" id="tvl:FAZ95_03890"/>
<dbReference type="PANTHER" id="PTHR31118:SF32">
    <property type="entry name" value="KYNURENINE FORMAMIDASE"/>
    <property type="match status" value="1"/>
</dbReference>
<dbReference type="SUPFAM" id="SSF102198">
    <property type="entry name" value="Putative cyclase"/>
    <property type="match status" value="1"/>
</dbReference>
<dbReference type="EC" id="3.5.1.9" evidence="9"/>
<organism evidence="10 11">
    <name type="scientific">Trinickia violacea</name>
    <dbReference type="NCBI Taxonomy" id="2571746"/>
    <lineage>
        <taxon>Bacteria</taxon>
        <taxon>Pseudomonadati</taxon>
        <taxon>Pseudomonadota</taxon>
        <taxon>Betaproteobacteria</taxon>
        <taxon>Burkholderiales</taxon>
        <taxon>Burkholderiaceae</taxon>
        <taxon>Trinickia</taxon>
    </lineage>
</organism>
<dbReference type="RefSeq" id="WP_137331245.1">
    <property type="nucleotide sequence ID" value="NZ_CP040077.1"/>
</dbReference>
<evidence type="ECO:0000256" key="2">
    <source>
        <dbReference type="ARBA" id="ARBA00011738"/>
    </source>
</evidence>
<protein>
    <recommendedName>
        <fullName evidence="9">Kynurenine formamidase</fullName>
        <shortName evidence="9">KFA</shortName>
        <shortName evidence="9">KFase</shortName>
        <ecNumber evidence="9">3.5.1.9</ecNumber>
    </recommendedName>
    <alternativeName>
        <fullName evidence="9">Arylformamidase</fullName>
    </alternativeName>
    <alternativeName>
        <fullName evidence="9">N-formylkynurenine formamidase</fullName>
        <shortName evidence="9">FKF</shortName>
    </alternativeName>
</protein>
<evidence type="ECO:0000313" key="10">
    <source>
        <dbReference type="EMBL" id="QCP48404.1"/>
    </source>
</evidence>
<dbReference type="InterPro" id="IPR017484">
    <property type="entry name" value="Kynurenine_formamidase_bac"/>
</dbReference>
<sequence length="211" mass="22586">MEMLWDITPAIDTATPVWPGDTPIGIERVWKMEAGSPVNVARVTLSPHTGAHTDAPLHYDEQGAAIGAVPLDAYLGRCRVIHCIGASPVVTPEHIAASLADMPPRVLLRTYERAPLADWDSAFCAVAPETIDLLAARGVKLVGIDTPSLDPQESKTMDAHRRIRAHRMAILEGVVLDAVAPGDYELIALPLKFATLDASPVRAVLRALPGS</sequence>
<evidence type="ECO:0000256" key="1">
    <source>
        <dbReference type="ARBA" id="ARBA00002204"/>
    </source>
</evidence>
<dbReference type="InterPro" id="IPR037175">
    <property type="entry name" value="KFase_sf"/>
</dbReference>
<dbReference type="GO" id="GO:0004061">
    <property type="term" value="F:arylformamidase activity"/>
    <property type="evidence" value="ECO:0007669"/>
    <property type="project" value="UniProtKB-UniRule"/>
</dbReference>
<comment type="cofactor">
    <cofactor evidence="9">
        <name>Zn(2+)</name>
        <dbReference type="ChEBI" id="CHEBI:29105"/>
    </cofactor>
    <text evidence="9">Binds 2 zinc ions per subunit.</text>
</comment>
<feature type="binding site" evidence="9">
    <location>
        <position position="54"/>
    </location>
    <ligand>
        <name>Zn(2+)</name>
        <dbReference type="ChEBI" id="CHEBI:29105"/>
        <label>1</label>
    </ligand>
</feature>
<comment type="function">
    <text evidence="1 9">Catalyzes the hydrolysis of N-formyl-L-kynurenine to L-kynurenine, the second step in the kynurenine pathway of tryptophan degradation.</text>
</comment>
<dbReference type="OrthoDB" id="9796085at2"/>
<evidence type="ECO:0000256" key="9">
    <source>
        <dbReference type="HAMAP-Rule" id="MF_01969"/>
    </source>
</evidence>
<evidence type="ECO:0000256" key="4">
    <source>
        <dbReference type="ARBA" id="ARBA00022801"/>
    </source>
</evidence>
<keyword evidence="6 9" id="KW-0823">Tryptophan catabolism</keyword>
<dbReference type="GO" id="GO:0019441">
    <property type="term" value="P:L-tryptophan catabolic process to kynurenine"/>
    <property type="evidence" value="ECO:0007669"/>
    <property type="project" value="UniProtKB-UniRule"/>
</dbReference>
<dbReference type="Proteomes" id="UP000298656">
    <property type="component" value="Chromosome 1"/>
</dbReference>
<evidence type="ECO:0000256" key="3">
    <source>
        <dbReference type="ARBA" id="ARBA00022723"/>
    </source>
</evidence>
<gene>
    <name evidence="9 10" type="primary">kynB</name>
    <name evidence="10" type="ORF">FAZ95_03890</name>
</gene>
<dbReference type="FunFam" id="3.50.30.50:FF:000001">
    <property type="entry name" value="Kynurenine formamidase"/>
    <property type="match status" value="1"/>
</dbReference>
<reference evidence="10 11" key="1">
    <citation type="submission" date="2019-05" db="EMBL/GenBank/DDBJ databases">
        <title>Burkholderia sp. DHOD12, isolated from subtropical forest soil.</title>
        <authorList>
            <person name="Gao Z.-H."/>
            <person name="Qiu L.-H."/>
        </authorList>
    </citation>
    <scope>NUCLEOTIDE SEQUENCE [LARGE SCALE GENOMIC DNA]</scope>
    <source>
        <strain evidence="10 11">DHOD12</strain>
    </source>
</reference>
<comment type="similarity">
    <text evidence="9">Belongs to the Cyclase 1 superfamily. KynB family.</text>
</comment>
<evidence type="ECO:0000313" key="11">
    <source>
        <dbReference type="Proteomes" id="UP000298656"/>
    </source>
</evidence>
<dbReference type="GO" id="GO:0004328">
    <property type="term" value="F:formamidase activity"/>
    <property type="evidence" value="ECO:0007669"/>
    <property type="project" value="InterPro"/>
</dbReference>
<dbReference type="PANTHER" id="PTHR31118">
    <property type="entry name" value="CYCLASE-LIKE PROTEIN 2"/>
    <property type="match status" value="1"/>
</dbReference>
<evidence type="ECO:0000256" key="8">
    <source>
        <dbReference type="ARBA" id="ARBA00060547"/>
    </source>
</evidence>
<comment type="pathway">
    <text evidence="8 9">Amino-acid degradation; L-tryptophan degradation via kynurenine pathway; L-kynurenine from L-tryptophan: step 2/2.</text>
</comment>
<evidence type="ECO:0000256" key="7">
    <source>
        <dbReference type="ARBA" id="ARBA00048496"/>
    </source>
</evidence>
<keyword evidence="11" id="KW-1185">Reference proteome</keyword>
<dbReference type="UniPathway" id="UPA00333">
    <property type="reaction ID" value="UER00454"/>
</dbReference>
<feature type="binding site" evidence="9">
    <location>
        <position position="52"/>
    </location>
    <ligand>
        <name>Zn(2+)</name>
        <dbReference type="ChEBI" id="CHEBI:29105"/>
        <label>1</label>
    </ligand>
</feature>
<dbReference type="Pfam" id="PF04199">
    <property type="entry name" value="Cyclase"/>
    <property type="match status" value="1"/>
</dbReference>
<evidence type="ECO:0000256" key="5">
    <source>
        <dbReference type="ARBA" id="ARBA00022833"/>
    </source>
</evidence>
<comment type="catalytic activity">
    <reaction evidence="7 9">
        <text>N-formyl-L-kynurenine + H2O = L-kynurenine + formate + H(+)</text>
        <dbReference type="Rhea" id="RHEA:13009"/>
        <dbReference type="ChEBI" id="CHEBI:15377"/>
        <dbReference type="ChEBI" id="CHEBI:15378"/>
        <dbReference type="ChEBI" id="CHEBI:15740"/>
        <dbReference type="ChEBI" id="CHEBI:57959"/>
        <dbReference type="ChEBI" id="CHEBI:58629"/>
        <dbReference type="EC" id="3.5.1.9"/>
    </reaction>
</comment>
<feature type="binding site" evidence="9">
    <location>
        <position position="48"/>
    </location>
    <ligand>
        <name>Zn(2+)</name>
        <dbReference type="ChEBI" id="CHEBI:29105"/>
        <label>1</label>
    </ligand>
</feature>
<name>A0A4P8INF9_9BURK</name>
<feature type="binding site" evidence="9">
    <location>
        <position position="18"/>
    </location>
    <ligand>
        <name>substrate</name>
    </ligand>
</feature>
<dbReference type="Gene3D" id="3.50.30.50">
    <property type="entry name" value="Putative cyclase"/>
    <property type="match status" value="1"/>
</dbReference>
<feature type="binding site" evidence="9">
    <location>
        <position position="160"/>
    </location>
    <ligand>
        <name>Zn(2+)</name>
        <dbReference type="ChEBI" id="CHEBI:29105"/>
        <label>2</label>
    </ligand>
</feature>
<keyword evidence="4 9" id="KW-0378">Hydrolase</keyword>
<dbReference type="InterPro" id="IPR007325">
    <property type="entry name" value="KFase/CYL"/>
</dbReference>
<feature type="active site" description="Proton donor/acceptor" evidence="9">
    <location>
        <position position="58"/>
    </location>
</feature>
<accession>A0A4P8INF9</accession>
<dbReference type="EMBL" id="CP040077">
    <property type="protein sequence ID" value="QCP48404.1"/>
    <property type="molecule type" value="Genomic_DNA"/>
</dbReference>
<dbReference type="AlphaFoldDB" id="A0A4P8INF9"/>
<feature type="binding site" evidence="9">
    <location>
        <position position="54"/>
    </location>
    <ligand>
        <name>Zn(2+)</name>
        <dbReference type="ChEBI" id="CHEBI:29105"/>
        <label>2</label>
    </ligand>
</feature>
<dbReference type="GO" id="GO:0008270">
    <property type="term" value="F:zinc ion binding"/>
    <property type="evidence" value="ECO:0007669"/>
    <property type="project" value="UniProtKB-UniRule"/>
</dbReference>
<dbReference type="HAMAP" id="MF_01969">
    <property type="entry name" value="KynB"/>
    <property type="match status" value="1"/>
</dbReference>
<keyword evidence="5 9" id="KW-0862">Zinc</keyword>
<proteinExistence type="inferred from homology"/>
<dbReference type="NCBIfam" id="TIGR03035">
    <property type="entry name" value="trp_arylform"/>
    <property type="match status" value="1"/>
</dbReference>
<feature type="binding site" evidence="9">
    <location>
        <position position="172"/>
    </location>
    <ligand>
        <name>Zn(2+)</name>
        <dbReference type="ChEBI" id="CHEBI:29105"/>
        <label>2</label>
    </ligand>
</feature>
<evidence type="ECO:0000256" key="6">
    <source>
        <dbReference type="ARBA" id="ARBA00023079"/>
    </source>
</evidence>
<comment type="subunit">
    <text evidence="2 9">Homodimer.</text>
</comment>
<feature type="binding site" evidence="9">
    <location>
        <position position="172"/>
    </location>
    <ligand>
        <name>Zn(2+)</name>
        <dbReference type="ChEBI" id="CHEBI:29105"/>
        <label>1</label>
    </ligand>
</feature>